<dbReference type="STRING" id="1605367.AFM12_16965"/>
<feature type="signal peptide" evidence="1">
    <location>
        <begin position="1"/>
        <end position="19"/>
    </location>
</feature>
<evidence type="ECO:0000256" key="1">
    <source>
        <dbReference type="SAM" id="SignalP"/>
    </source>
</evidence>
<dbReference type="OrthoDB" id="950800at2"/>
<dbReference type="PROSITE" id="PS51257">
    <property type="entry name" value="PROKAR_LIPOPROTEIN"/>
    <property type="match status" value="1"/>
</dbReference>
<gene>
    <name evidence="2" type="ORF">AFM12_16965</name>
</gene>
<name>A0A0N8H9B7_9BACT</name>
<dbReference type="AlphaFoldDB" id="A0A0N8H9B7"/>
<evidence type="ECO:0000313" key="3">
    <source>
        <dbReference type="Proteomes" id="UP000050454"/>
    </source>
</evidence>
<sequence length="161" mass="17858">MMKKLMLLSTFLLVLVACKKDPVDSGEQKPVIELLTNNSSKTWQVQDGVAKQGDLEVNLIASQNPCVTDNQITLYSNFSYEFKEGATKCNPNDPDTILTANWELSADESSITIDRFVFLGRSVDNPTFTLSDVTENTFSGTTTVTLNNETFEITVIFESVN</sequence>
<proteinExistence type="predicted"/>
<reference evidence="2 3" key="1">
    <citation type="submission" date="2015-07" db="EMBL/GenBank/DDBJ databases">
        <title>The draft genome sequence of Leadbetterella sp. JN14-9.</title>
        <authorList>
            <person name="Liu Y."/>
            <person name="Du J."/>
            <person name="Shao Z."/>
        </authorList>
    </citation>
    <scope>NUCLEOTIDE SEQUENCE [LARGE SCALE GENOMIC DNA]</scope>
    <source>
        <strain evidence="2 3">JN14-9</strain>
    </source>
</reference>
<dbReference type="RefSeq" id="WP_131458433.1">
    <property type="nucleotide sequence ID" value="NZ_JXSZ01000013.1"/>
</dbReference>
<keyword evidence="3" id="KW-1185">Reference proteome</keyword>
<dbReference type="EMBL" id="LGTQ01000013">
    <property type="protein sequence ID" value="KPM46924.1"/>
    <property type="molecule type" value="Genomic_DNA"/>
</dbReference>
<evidence type="ECO:0000313" key="2">
    <source>
        <dbReference type="EMBL" id="KPM46924.1"/>
    </source>
</evidence>
<comment type="caution">
    <text evidence="2">The sequence shown here is derived from an EMBL/GenBank/DDBJ whole genome shotgun (WGS) entry which is preliminary data.</text>
</comment>
<protein>
    <recommendedName>
        <fullName evidence="4">Lipocalin-like domain-containing protein</fullName>
    </recommendedName>
</protein>
<organism evidence="2 3">
    <name type="scientific">Jiulongibacter sediminis</name>
    <dbReference type="NCBI Taxonomy" id="1605367"/>
    <lineage>
        <taxon>Bacteria</taxon>
        <taxon>Pseudomonadati</taxon>
        <taxon>Bacteroidota</taxon>
        <taxon>Cytophagia</taxon>
        <taxon>Cytophagales</taxon>
        <taxon>Leadbetterellaceae</taxon>
        <taxon>Jiulongibacter</taxon>
    </lineage>
</organism>
<accession>A0A0N8H9B7</accession>
<evidence type="ECO:0008006" key="4">
    <source>
        <dbReference type="Google" id="ProtNLM"/>
    </source>
</evidence>
<dbReference type="Proteomes" id="UP000050454">
    <property type="component" value="Unassembled WGS sequence"/>
</dbReference>
<feature type="chain" id="PRO_5006026315" description="Lipocalin-like domain-containing protein" evidence="1">
    <location>
        <begin position="20"/>
        <end position="161"/>
    </location>
</feature>
<keyword evidence="1" id="KW-0732">Signal</keyword>